<feature type="region of interest" description="Disordered" evidence="1">
    <location>
        <begin position="29"/>
        <end position="48"/>
    </location>
</feature>
<evidence type="ECO:0000313" key="3">
    <source>
        <dbReference type="Proteomes" id="UP000295818"/>
    </source>
</evidence>
<dbReference type="RefSeq" id="WP_132194771.1">
    <property type="nucleotide sequence ID" value="NZ_SLWM01000022.1"/>
</dbReference>
<reference evidence="2 3" key="1">
    <citation type="journal article" date="2015" name="Stand. Genomic Sci.">
        <title>Genomic Encyclopedia of Bacterial and Archaeal Type Strains, Phase III: the genomes of soil and plant-associated and newly described type strains.</title>
        <authorList>
            <person name="Whitman W.B."/>
            <person name="Woyke T."/>
            <person name="Klenk H.P."/>
            <person name="Zhou Y."/>
            <person name="Lilburn T.G."/>
            <person name="Beck B.J."/>
            <person name="De Vos P."/>
            <person name="Vandamme P."/>
            <person name="Eisen J.A."/>
            <person name="Garrity G."/>
            <person name="Hugenholtz P."/>
            <person name="Kyrpides N.C."/>
        </authorList>
    </citation>
    <scope>NUCLEOTIDE SEQUENCE [LARGE SCALE GENOMIC DNA]</scope>
    <source>
        <strain evidence="2 3">VKM Ac-2538</strain>
    </source>
</reference>
<dbReference type="InterPro" id="IPR011008">
    <property type="entry name" value="Dimeric_a/b-barrel"/>
</dbReference>
<accession>A0ABY2BAG0</accession>
<proteinExistence type="predicted"/>
<dbReference type="Gene3D" id="3.30.70.100">
    <property type="match status" value="1"/>
</dbReference>
<gene>
    <name evidence="2" type="ORF">EV644_12289</name>
</gene>
<dbReference type="EMBL" id="SLWM01000022">
    <property type="protein sequence ID" value="TCO13614.1"/>
    <property type="molecule type" value="Genomic_DNA"/>
</dbReference>
<dbReference type="Proteomes" id="UP000295818">
    <property type="component" value="Unassembled WGS sequence"/>
</dbReference>
<protein>
    <recommendedName>
        <fullName evidence="4">Antibiotic biosynthesis monooxygenase</fullName>
    </recommendedName>
</protein>
<name>A0ABY2BAG0_9ACTN</name>
<comment type="caution">
    <text evidence="2">The sequence shown here is derived from an EMBL/GenBank/DDBJ whole genome shotgun (WGS) entry which is preliminary data.</text>
</comment>
<evidence type="ECO:0008006" key="4">
    <source>
        <dbReference type="Google" id="ProtNLM"/>
    </source>
</evidence>
<evidence type="ECO:0000256" key="1">
    <source>
        <dbReference type="SAM" id="MobiDB-lite"/>
    </source>
</evidence>
<dbReference type="SUPFAM" id="SSF54909">
    <property type="entry name" value="Dimeric alpha+beta barrel"/>
    <property type="match status" value="1"/>
</dbReference>
<sequence length="104" mass="11650">MAAFVQIIEYRTSKPDEVAALTEEFRKAREAAGDGEAPVRATTGQDRDDPGRFLSIVEFASYEAAMENSNRADTTEFAQKMMALCDGETKFHNLDVTQSMEYTR</sequence>
<organism evidence="2 3">
    <name type="scientific">Kribbella orskensis</name>
    <dbReference type="NCBI Taxonomy" id="2512216"/>
    <lineage>
        <taxon>Bacteria</taxon>
        <taxon>Bacillati</taxon>
        <taxon>Actinomycetota</taxon>
        <taxon>Actinomycetes</taxon>
        <taxon>Propionibacteriales</taxon>
        <taxon>Kribbellaceae</taxon>
        <taxon>Kribbella</taxon>
    </lineage>
</organism>
<evidence type="ECO:0000313" key="2">
    <source>
        <dbReference type="EMBL" id="TCO13614.1"/>
    </source>
</evidence>
<keyword evidence="3" id="KW-1185">Reference proteome</keyword>